<keyword evidence="2" id="KW-1185">Reference proteome</keyword>
<proteinExistence type="predicted"/>
<evidence type="ECO:0000313" key="1">
    <source>
        <dbReference type="EMBL" id="KAF3561198.1"/>
    </source>
</evidence>
<gene>
    <name evidence="1" type="ORF">DY000_02014530</name>
</gene>
<name>A0ABQ7CPB5_BRACR</name>
<protein>
    <recommendedName>
        <fullName evidence="3">Aspartic peptidase DDI1-type domain-containing protein</fullName>
    </recommendedName>
</protein>
<evidence type="ECO:0008006" key="3">
    <source>
        <dbReference type="Google" id="ProtNLM"/>
    </source>
</evidence>
<reference evidence="1 2" key="1">
    <citation type="journal article" date="2020" name="BMC Genomics">
        <title>Intraspecific diversification of the crop wild relative Brassica cretica Lam. using demographic model selection.</title>
        <authorList>
            <person name="Kioukis A."/>
            <person name="Michalopoulou V.A."/>
            <person name="Briers L."/>
            <person name="Pirintsos S."/>
            <person name="Studholme D.J."/>
            <person name="Pavlidis P."/>
            <person name="Sarris P.F."/>
        </authorList>
    </citation>
    <scope>NUCLEOTIDE SEQUENCE [LARGE SCALE GENOMIC DNA]</scope>
    <source>
        <strain evidence="2">cv. PFS-1207/04</strain>
    </source>
</reference>
<accession>A0ABQ7CPB5</accession>
<dbReference type="EMBL" id="QGKV02000759">
    <property type="protein sequence ID" value="KAF3561198.1"/>
    <property type="molecule type" value="Genomic_DNA"/>
</dbReference>
<comment type="caution">
    <text evidence="1">The sequence shown here is derived from an EMBL/GenBank/DDBJ whole genome shotgun (WGS) entry which is preliminary data.</text>
</comment>
<dbReference type="Proteomes" id="UP000266723">
    <property type="component" value="Unassembled WGS sequence"/>
</dbReference>
<sequence length="180" mass="20025">MARIYFLLVDKMATMLKIEELNADIEMLMKRDRKSVNVVGDQSDQINQELTADDSDLQADVKFIGGKSEVNPGAHCIAISILESGNTEEVAYDGSIDPGPMVPKNAQVSGFERKRVKRIAPTMSFKDAWTEFPDSLCDTGSAVSLMSKDIAERLDLQIEPPKLTVEFADVRTEIHTVDFR</sequence>
<evidence type="ECO:0000313" key="2">
    <source>
        <dbReference type="Proteomes" id="UP000266723"/>
    </source>
</evidence>
<organism evidence="1 2">
    <name type="scientific">Brassica cretica</name>
    <name type="common">Mustard</name>
    <dbReference type="NCBI Taxonomy" id="69181"/>
    <lineage>
        <taxon>Eukaryota</taxon>
        <taxon>Viridiplantae</taxon>
        <taxon>Streptophyta</taxon>
        <taxon>Embryophyta</taxon>
        <taxon>Tracheophyta</taxon>
        <taxon>Spermatophyta</taxon>
        <taxon>Magnoliopsida</taxon>
        <taxon>eudicotyledons</taxon>
        <taxon>Gunneridae</taxon>
        <taxon>Pentapetalae</taxon>
        <taxon>rosids</taxon>
        <taxon>malvids</taxon>
        <taxon>Brassicales</taxon>
        <taxon>Brassicaceae</taxon>
        <taxon>Brassiceae</taxon>
        <taxon>Brassica</taxon>
    </lineage>
</organism>